<dbReference type="Pfam" id="PF13239">
    <property type="entry name" value="2TM"/>
    <property type="match status" value="1"/>
</dbReference>
<feature type="transmembrane region" description="Helical" evidence="8">
    <location>
        <begin position="59"/>
        <end position="83"/>
    </location>
</feature>
<dbReference type="Gene3D" id="3.40.430.10">
    <property type="entry name" value="Dihydrofolate Reductase, subunit A"/>
    <property type="match status" value="1"/>
</dbReference>
<dbReference type="EC" id="1.5.1.3" evidence="3"/>
<dbReference type="InterPro" id="IPR025698">
    <property type="entry name" value="2TM_dom"/>
</dbReference>
<evidence type="ECO:0000256" key="3">
    <source>
        <dbReference type="ARBA" id="ARBA00012856"/>
    </source>
</evidence>
<evidence type="ECO:0000256" key="5">
    <source>
        <dbReference type="ARBA" id="ARBA00022857"/>
    </source>
</evidence>
<dbReference type="CDD" id="cd00209">
    <property type="entry name" value="DHFR"/>
    <property type="match status" value="1"/>
</dbReference>
<evidence type="ECO:0000256" key="1">
    <source>
        <dbReference type="ARBA" id="ARBA00004903"/>
    </source>
</evidence>
<gene>
    <name evidence="10" type="ORF">GCM10009430_14860</name>
</gene>
<keyword evidence="8" id="KW-0472">Membrane</keyword>
<dbReference type="PANTHER" id="PTHR48069:SF3">
    <property type="entry name" value="DIHYDROFOLATE REDUCTASE"/>
    <property type="match status" value="1"/>
</dbReference>
<evidence type="ECO:0000256" key="4">
    <source>
        <dbReference type="ARBA" id="ARBA00022563"/>
    </source>
</evidence>
<dbReference type="InterPro" id="IPR024072">
    <property type="entry name" value="DHFR-like_dom_sf"/>
</dbReference>
<evidence type="ECO:0000256" key="6">
    <source>
        <dbReference type="ARBA" id="ARBA00023002"/>
    </source>
</evidence>
<name>A0ABN1INE0_9FLAO</name>
<evidence type="ECO:0000313" key="11">
    <source>
        <dbReference type="Proteomes" id="UP001501758"/>
    </source>
</evidence>
<feature type="transmembrane region" description="Helical" evidence="8">
    <location>
        <begin position="32"/>
        <end position="53"/>
    </location>
</feature>
<comment type="caution">
    <text evidence="10">The sequence shown here is derived from an EMBL/GenBank/DDBJ whole genome shotgun (WGS) entry which is preliminary data.</text>
</comment>
<reference evidence="10 11" key="1">
    <citation type="journal article" date="2019" name="Int. J. Syst. Evol. Microbiol.">
        <title>The Global Catalogue of Microorganisms (GCM) 10K type strain sequencing project: providing services to taxonomists for standard genome sequencing and annotation.</title>
        <authorList>
            <consortium name="The Broad Institute Genomics Platform"/>
            <consortium name="The Broad Institute Genome Sequencing Center for Infectious Disease"/>
            <person name="Wu L."/>
            <person name="Ma J."/>
        </authorList>
    </citation>
    <scope>NUCLEOTIDE SEQUENCE [LARGE SCALE GENOMIC DNA]</scope>
    <source>
        <strain evidence="10 11">JCM 15974</strain>
    </source>
</reference>
<comment type="pathway">
    <text evidence="1">Cofactor biosynthesis; tetrahydrofolate biosynthesis; 5,6,7,8-tetrahydrofolate from 7,8-dihydrofolate: step 1/1.</text>
</comment>
<organism evidence="10 11">
    <name type="scientific">Aquimarina litoralis</name>
    <dbReference type="NCBI Taxonomy" id="584605"/>
    <lineage>
        <taxon>Bacteria</taxon>
        <taxon>Pseudomonadati</taxon>
        <taxon>Bacteroidota</taxon>
        <taxon>Flavobacteriia</taxon>
        <taxon>Flavobacteriales</taxon>
        <taxon>Flavobacteriaceae</taxon>
        <taxon>Aquimarina</taxon>
    </lineage>
</organism>
<dbReference type="RefSeq" id="WP_343911708.1">
    <property type="nucleotide sequence ID" value="NZ_BAAAGE010000001.1"/>
</dbReference>
<keyword evidence="8" id="KW-1133">Transmembrane helix</keyword>
<dbReference type="InterPro" id="IPR012259">
    <property type="entry name" value="DHFR"/>
</dbReference>
<keyword evidence="5" id="KW-0521">NADP</keyword>
<evidence type="ECO:0000256" key="7">
    <source>
        <dbReference type="ARBA" id="ARBA00025067"/>
    </source>
</evidence>
<proteinExistence type="inferred from homology"/>
<keyword evidence="6" id="KW-0560">Oxidoreductase</keyword>
<keyword evidence="8" id="KW-0812">Transmembrane</keyword>
<evidence type="ECO:0000256" key="2">
    <source>
        <dbReference type="ARBA" id="ARBA00009539"/>
    </source>
</evidence>
<dbReference type="Proteomes" id="UP001501758">
    <property type="component" value="Unassembled WGS sequence"/>
</dbReference>
<feature type="domain" description="DHFR" evidence="9">
    <location>
        <begin position="156"/>
        <end position="314"/>
    </location>
</feature>
<evidence type="ECO:0000259" key="9">
    <source>
        <dbReference type="PROSITE" id="PS51330"/>
    </source>
</evidence>
<dbReference type="InterPro" id="IPR001796">
    <property type="entry name" value="DHFR_dom"/>
</dbReference>
<keyword evidence="11" id="KW-1185">Reference proteome</keyword>
<dbReference type="PRINTS" id="PR00070">
    <property type="entry name" value="DHFR"/>
</dbReference>
<evidence type="ECO:0000313" key="10">
    <source>
        <dbReference type="EMBL" id="GAA0717662.1"/>
    </source>
</evidence>
<accession>A0ABN1INE0</accession>
<keyword evidence="4" id="KW-0554">One-carbon metabolism</keyword>
<evidence type="ECO:0000256" key="8">
    <source>
        <dbReference type="SAM" id="Phobius"/>
    </source>
</evidence>
<dbReference type="Pfam" id="PF00186">
    <property type="entry name" value="DHFR_1"/>
    <property type="match status" value="1"/>
</dbReference>
<comment type="similarity">
    <text evidence="2">Belongs to the dihydrofolate reductase family.</text>
</comment>
<dbReference type="EMBL" id="BAAAGE010000001">
    <property type="protein sequence ID" value="GAA0717662.1"/>
    <property type="molecule type" value="Genomic_DNA"/>
</dbReference>
<sequence>MFSKRKDTPQIDPVQKELYEHARKRVVQKKRLFQHFIVFLVGSLFLVVLNLLIGFGKEYTFFGINWSIVAVICWAFLFVLHFCNVWLFHKFMGADWTSNQMERLIAKQKAEIELIQKDVDKMYPKDELLKKKDDFIKQGQQATMTKTISAEKLSQNITMIAAAGENDALGKDNDLVWHLPNDFKRFKQLTTGHHIIMGRKTFESFPKLLPNRVHVVITRNPEYKPEGVIVVHSMDEALEISKDDPQPFIIGGGEIYKIGLDYADSIELTRVHGKFDADAFFPEIDPEIWVLENKELHGADDRHEYGFTYLTYKKK</sequence>
<dbReference type="PROSITE" id="PS51330">
    <property type="entry name" value="DHFR_2"/>
    <property type="match status" value="1"/>
</dbReference>
<dbReference type="SUPFAM" id="SSF53597">
    <property type="entry name" value="Dihydrofolate reductase-like"/>
    <property type="match status" value="1"/>
</dbReference>
<protein>
    <recommendedName>
        <fullName evidence="3">dihydrofolate reductase</fullName>
        <ecNumber evidence="3">1.5.1.3</ecNumber>
    </recommendedName>
</protein>
<dbReference type="PANTHER" id="PTHR48069">
    <property type="entry name" value="DIHYDROFOLATE REDUCTASE"/>
    <property type="match status" value="1"/>
</dbReference>
<comment type="function">
    <text evidence="7">Key enzyme in folate metabolism. Catalyzes an essential reaction for de novo glycine and purine synthesis, and for DNA precursor synthesis.</text>
</comment>